<comment type="caution">
    <text evidence="3">The sequence shown here is derived from an EMBL/GenBank/DDBJ whole genome shotgun (WGS) entry which is preliminary data.</text>
</comment>
<proteinExistence type="inferred from homology"/>
<reference evidence="4" key="1">
    <citation type="journal article" date="2020" name="MBio">
        <title>Horizontal gene transfer to a defensive symbiont with a reduced genome amongst a multipartite beetle microbiome.</title>
        <authorList>
            <person name="Waterworth S.C."/>
            <person name="Florez L.V."/>
            <person name="Rees E.R."/>
            <person name="Hertweck C."/>
            <person name="Kaltenpoth M."/>
            <person name="Kwan J.C."/>
        </authorList>
    </citation>
    <scope>NUCLEOTIDE SEQUENCE [LARGE SCALE GENOMIC DNA]</scope>
</reference>
<dbReference type="InterPro" id="IPR005064">
    <property type="entry name" value="BUG"/>
</dbReference>
<dbReference type="SUPFAM" id="SSF53850">
    <property type="entry name" value="Periplasmic binding protein-like II"/>
    <property type="match status" value="1"/>
</dbReference>
<dbReference type="EMBL" id="WNDQ01000024">
    <property type="protein sequence ID" value="KAF1021257.1"/>
    <property type="molecule type" value="Genomic_DNA"/>
</dbReference>
<dbReference type="PANTHER" id="PTHR42928">
    <property type="entry name" value="TRICARBOXYLATE-BINDING PROTEIN"/>
    <property type="match status" value="1"/>
</dbReference>
<accession>A0A7V8FNX3</accession>
<feature type="chain" id="PRO_5030994800" description="Tripartite-type tricarboxylate transporter, receptor component TctC" evidence="2">
    <location>
        <begin position="25"/>
        <end position="257"/>
    </location>
</feature>
<dbReference type="AlphaFoldDB" id="A0A7V8FNX3"/>
<evidence type="ECO:0000313" key="3">
    <source>
        <dbReference type="EMBL" id="KAF1021257.1"/>
    </source>
</evidence>
<evidence type="ECO:0008006" key="5">
    <source>
        <dbReference type="Google" id="ProtNLM"/>
    </source>
</evidence>
<name>A0A7V8FNX3_9BURK</name>
<dbReference type="Proteomes" id="UP000461670">
    <property type="component" value="Unassembled WGS sequence"/>
</dbReference>
<organism evidence="3 4">
    <name type="scientific">Paracidovorax wautersii</name>
    <dbReference type="NCBI Taxonomy" id="1177982"/>
    <lineage>
        <taxon>Bacteria</taxon>
        <taxon>Pseudomonadati</taxon>
        <taxon>Pseudomonadota</taxon>
        <taxon>Betaproteobacteria</taxon>
        <taxon>Burkholderiales</taxon>
        <taxon>Comamonadaceae</taxon>
        <taxon>Paracidovorax</taxon>
    </lineage>
</organism>
<gene>
    <name evidence="3" type="ORF">GAK30_02020</name>
</gene>
<evidence type="ECO:0000256" key="1">
    <source>
        <dbReference type="ARBA" id="ARBA00006987"/>
    </source>
</evidence>
<protein>
    <recommendedName>
        <fullName evidence="5">Tripartite-type tricarboxylate transporter, receptor component TctC</fullName>
    </recommendedName>
</protein>
<dbReference type="Pfam" id="PF03401">
    <property type="entry name" value="TctC"/>
    <property type="match status" value="1"/>
</dbReference>
<sequence length="257" mass="27013">MKFPAKKAATLLAAASLFSFPALAEFPDRAVTLIVPFSAGGPSDKIARDLAEALRKPLGQTVVVENAAGAGGTIGAARVARAQPDGYTLLVHHIGLATAPALYKKLPYKTPDDFEFLGLINEAPSTLIGRQNLAANNFAALRQWIVDNDGKVNLANAGVGSASHLCALMLQSALKTKMVLVPYKGTAPAMSDLLGGQVDLMCEQATNAVPQIEGHKVKTFAVTSAERMKLPVLADVILPPFHGHPYKRLTIAIGGGR</sequence>
<feature type="signal peptide" evidence="2">
    <location>
        <begin position="1"/>
        <end position="24"/>
    </location>
</feature>
<dbReference type="Gene3D" id="3.40.190.150">
    <property type="entry name" value="Bordetella uptake gene, domain 1"/>
    <property type="match status" value="1"/>
</dbReference>
<evidence type="ECO:0000313" key="4">
    <source>
        <dbReference type="Proteomes" id="UP000461670"/>
    </source>
</evidence>
<dbReference type="InterPro" id="IPR042100">
    <property type="entry name" value="Bug_dom1"/>
</dbReference>
<keyword evidence="2" id="KW-0732">Signal</keyword>
<evidence type="ECO:0000256" key="2">
    <source>
        <dbReference type="SAM" id="SignalP"/>
    </source>
</evidence>
<dbReference type="PANTHER" id="PTHR42928:SF5">
    <property type="entry name" value="BLR1237 PROTEIN"/>
    <property type="match status" value="1"/>
</dbReference>
<comment type="similarity">
    <text evidence="1">Belongs to the UPF0065 (bug) family.</text>
</comment>